<evidence type="ECO:0000256" key="1">
    <source>
        <dbReference type="ARBA" id="ARBA00004141"/>
    </source>
</evidence>
<keyword evidence="8" id="KW-1185">Reference proteome</keyword>
<feature type="transmembrane region" description="Helical" evidence="5">
    <location>
        <begin position="260"/>
        <end position="279"/>
    </location>
</feature>
<dbReference type="PANTHER" id="PTHR23518">
    <property type="entry name" value="C-METHYLTRANSFERASE"/>
    <property type="match status" value="1"/>
</dbReference>
<evidence type="ECO:0000256" key="3">
    <source>
        <dbReference type="ARBA" id="ARBA00022989"/>
    </source>
</evidence>
<dbReference type="GO" id="GO:0022857">
    <property type="term" value="F:transmembrane transporter activity"/>
    <property type="evidence" value="ECO:0007669"/>
    <property type="project" value="InterPro"/>
</dbReference>
<dbReference type="PROSITE" id="PS00217">
    <property type="entry name" value="SUGAR_TRANSPORT_2"/>
    <property type="match status" value="1"/>
</dbReference>
<feature type="transmembrane region" description="Helical" evidence="5">
    <location>
        <begin position="285"/>
        <end position="309"/>
    </location>
</feature>
<accession>A0A6L8LKD5</accession>
<feature type="transmembrane region" description="Helical" evidence="5">
    <location>
        <begin position="125"/>
        <end position="145"/>
    </location>
</feature>
<gene>
    <name evidence="7" type="ORF">GR167_14510</name>
</gene>
<dbReference type="PROSITE" id="PS50850">
    <property type="entry name" value="MFS"/>
    <property type="match status" value="1"/>
</dbReference>
<feature type="transmembrane region" description="Helical" evidence="5">
    <location>
        <begin position="321"/>
        <end position="343"/>
    </location>
</feature>
<keyword evidence="3 5" id="KW-1133">Transmembrane helix</keyword>
<dbReference type="Gene3D" id="1.20.1250.20">
    <property type="entry name" value="MFS general substrate transporter like domains"/>
    <property type="match status" value="2"/>
</dbReference>
<feature type="transmembrane region" description="Helical" evidence="5">
    <location>
        <begin position="191"/>
        <end position="214"/>
    </location>
</feature>
<feature type="transmembrane region" description="Helical" evidence="5">
    <location>
        <begin position="151"/>
        <end position="170"/>
    </location>
</feature>
<comment type="subcellular location">
    <subcellularLocation>
        <location evidence="1">Membrane</location>
        <topology evidence="1">Multi-pass membrane protein</topology>
    </subcellularLocation>
</comment>
<dbReference type="InterPro" id="IPR020846">
    <property type="entry name" value="MFS_dom"/>
</dbReference>
<proteinExistence type="predicted"/>
<comment type="caution">
    <text evidence="7">The sequence shown here is derived from an EMBL/GenBank/DDBJ whole genome shotgun (WGS) entry which is preliminary data.</text>
</comment>
<feature type="transmembrane region" description="Helical" evidence="5">
    <location>
        <begin position="349"/>
        <end position="369"/>
    </location>
</feature>
<dbReference type="InterPro" id="IPR005829">
    <property type="entry name" value="Sugar_transporter_CS"/>
</dbReference>
<dbReference type="PROSITE" id="PS00216">
    <property type="entry name" value="SUGAR_TRANSPORT_1"/>
    <property type="match status" value="1"/>
</dbReference>
<dbReference type="EMBL" id="WWEN01000006">
    <property type="protein sequence ID" value="MYM56527.1"/>
    <property type="molecule type" value="Genomic_DNA"/>
</dbReference>
<feature type="transmembrane region" description="Helical" evidence="5">
    <location>
        <begin position="12"/>
        <end position="32"/>
    </location>
</feature>
<dbReference type="Proteomes" id="UP000479043">
    <property type="component" value="Unassembled WGS sequence"/>
</dbReference>
<dbReference type="CDD" id="cd17370">
    <property type="entry name" value="MFS_MJ1317_like"/>
    <property type="match status" value="1"/>
</dbReference>
<dbReference type="PANTHER" id="PTHR23518:SF2">
    <property type="entry name" value="MAJOR FACILITATOR SUPERFAMILY TRANSPORTER"/>
    <property type="match status" value="1"/>
</dbReference>
<evidence type="ECO:0000256" key="4">
    <source>
        <dbReference type="ARBA" id="ARBA00023136"/>
    </source>
</evidence>
<feature type="transmembrane region" description="Helical" evidence="5">
    <location>
        <begin position="226"/>
        <end position="248"/>
    </location>
</feature>
<dbReference type="InterPro" id="IPR011701">
    <property type="entry name" value="MFS"/>
</dbReference>
<dbReference type="InterPro" id="IPR036259">
    <property type="entry name" value="MFS_trans_sf"/>
</dbReference>
<reference evidence="7 8" key="1">
    <citation type="submission" date="2020-01" db="EMBL/GenBank/DDBJ databases">
        <authorList>
            <person name="Chen S."/>
        </authorList>
    </citation>
    <scope>NUCLEOTIDE SEQUENCE [LARGE SCALE GENOMIC DNA]</scope>
    <source>
        <strain evidence="7 8">GS-10</strain>
    </source>
</reference>
<dbReference type="Pfam" id="PF07690">
    <property type="entry name" value="MFS_1"/>
    <property type="match status" value="1"/>
</dbReference>
<evidence type="ECO:0000259" key="6">
    <source>
        <dbReference type="PROSITE" id="PS50850"/>
    </source>
</evidence>
<evidence type="ECO:0000256" key="5">
    <source>
        <dbReference type="SAM" id="Phobius"/>
    </source>
</evidence>
<sequence length="382" mass="40163">MLMDISSEIIHALLPVYLTVGLGATTLAVGVIEGIAEATAAITKVFSGALSDRIGRRKELAALGYGLAAVTKPVFPLAPSIGWLIAARFIDRVGKGIRGAPRDALVADIAPGNLRGAAFGLRQSLDTFGAFLGPLLAIALMWLFADDFRSVFWVAVLPAFLALALIVFAVKEPDRPAGLRKVRNPLSRAELRLLGGVYWQVVVVAALFTLARFSEAFLILRVEAEGVALMLVPLVLVGMNAVYSVVAYPVGALSDKIGRVRLMIVGLALLIVADLFLALSGGLMGIAVGVLLWGAHLGFTQGLLSALVAETVPAELRGTAFGMFNLVTGVALLLASVIAGGLWQVFGAQWTFLAGAAFAAVAAIWILPLRHKIENGRHKDAG</sequence>
<name>A0A6L8LKD5_9RHOB</name>
<evidence type="ECO:0000256" key="2">
    <source>
        <dbReference type="ARBA" id="ARBA00022692"/>
    </source>
</evidence>
<organism evidence="7 8">
    <name type="scientific">Thalassovita mangrovi</name>
    <dbReference type="NCBI Taxonomy" id="2692236"/>
    <lineage>
        <taxon>Bacteria</taxon>
        <taxon>Pseudomonadati</taxon>
        <taxon>Pseudomonadota</taxon>
        <taxon>Alphaproteobacteria</taxon>
        <taxon>Rhodobacterales</taxon>
        <taxon>Roseobacteraceae</taxon>
        <taxon>Thalassovita</taxon>
    </lineage>
</organism>
<evidence type="ECO:0000313" key="8">
    <source>
        <dbReference type="Proteomes" id="UP000479043"/>
    </source>
</evidence>
<evidence type="ECO:0000313" key="7">
    <source>
        <dbReference type="EMBL" id="MYM56527.1"/>
    </source>
</evidence>
<keyword evidence="4 5" id="KW-0472">Membrane</keyword>
<dbReference type="SUPFAM" id="SSF103473">
    <property type="entry name" value="MFS general substrate transporter"/>
    <property type="match status" value="1"/>
</dbReference>
<protein>
    <submittedName>
        <fullName evidence="7">MFS transporter</fullName>
    </submittedName>
</protein>
<dbReference type="AlphaFoldDB" id="A0A6L8LKD5"/>
<keyword evidence="2 5" id="KW-0812">Transmembrane</keyword>
<dbReference type="GO" id="GO:0016020">
    <property type="term" value="C:membrane"/>
    <property type="evidence" value="ECO:0007669"/>
    <property type="project" value="UniProtKB-SubCell"/>
</dbReference>
<feature type="domain" description="Major facilitator superfamily (MFS) profile" evidence="6">
    <location>
        <begin position="1"/>
        <end position="374"/>
    </location>
</feature>